<comment type="caution">
    <text evidence="1">The sequence shown here is derived from an EMBL/GenBank/DDBJ whole genome shotgun (WGS) entry which is preliminary data.</text>
</comment>
<dbReference type="Proteomes" id="UP000789901">
    <property type="component" value="Unassembled WGS sequence"/>
</dbReference>
<evidence type="ECO:0000313" key="2">
    <source>
        <dbReference type="Proteomes" id="UP000789901"/>
    </source>
</evidence>
<keyword evidence="2" id="KW-1185">Reference proteome</keyword>
<evidence type="ECO:0000313" key="1">
    <source>
        <dbReference type="EMBL" id="CAG8611504.1"/>
    </source>
</evidence>
<reference evidence="1 2" key="1">
    <citation type="submission" date="2021-06" db="EMBL/GenBank/DDBJ databases">
        <authorList>
            <person name="Kallberg Y."/>
            <person name="Tangrot J."/>
            <person name="Rosling A."/>
        </authorList>
    </citation>
    <scope>NUCLEOTIDE SEQUENCE [LARGE SCALE GENOMIC DNA]</scope>
    <source>
        <strain evidence="1 2">120-4 pot B 10/14</strain>
    </source>
</reference>
<protein>
    <submittedName>
        <fullName evidence="1">33201_t:CDS:1</fullName>
    </submittedName>
</protein>
<proteinExistence type="predicted"/>
<name>A0ABN7UJC9_GIGMA</name>
<dbReference type="EMBL" id="CAJVQB010003556">
    <property type="protein sequence ID" value="CAG8611504.1"/>
    <property type="molecule type" value="Genomic_DNA"/>
</dbReference>
<gene>
    <name evidence="1" type="ORF">GMARGA_LOCUS7380</name>
</gene>
<accession>A0ABN7UJC9</accession>
<sequence>MIALKNLHAKMNLDGPLTSQLVALKNLNDESAEINLELFPLS</sequence>
<organism evidence="1 2">
    <name type="scientific">Gigaspora margarita</name>
    <dbReference type="NCBI Taxonomy" id="4874"/>
    <lineage>
        <taxon>Eukaryota</taxon>
        <taxon>Fungi</taxon>
        <taxon>Fungi incertae sedis</taxon>
        <taxon>Mucoromycota</taxon>
        <taxon>Glomeromycotina</taxon>
        <taxon>Glomeromycetes</taxon>
        <taxon>Diversisporales</taxon>
        <taxon>Gigasporaceae</taxon>
        <taxon>Gigaspora</taxon>
    </lineage>
</organism>